<dbReference type="InterPro" id="IPR039315">
    <property type="entry name" value="CheW"/>
</dbReference>
<dbReference type="Proteomes" id="UP000036406">
    <property type="component" value="Chromosome"/>
</dbReference>
<dbReference type="KEGG" id="mpq:ABA45_17255"/>
<protein>
    <submittedName>
        <fullName evidence="2">Protein PilI</fullName>
    </submittedName>
</protein>
<dbReference type="GO" id="GO:0005829">
    <property type="term" value="C:cytosol"/>
    <property type="evidence" value="ECO:0007669"/>
    <property type="project" value="TreeGrafter"/>
</dbReference>
<dbReference type="PANTHER" id="PTHR22617">
    <property type="entry name" value="CHEMOTAXIS SENSOR HISTIDINE KINASE-RELATED"/>
    <property type="match status" value="1"/>
</dbReference>
<dbReference type="SUPFAM" id="SSF50341">
    <property type="entry name" value="CheW-like"/>
    <property type="match status" value="1"/>
</dbReference>
<gene>
    <name evidence="2" type="ORF">ABA45_17255</name>
</gene>
<evidence type="ECO:0000313" key="2">
    <source>
        <dbReference type="EMBL" id="AKO53967.1"/>
    </source>
</evidence>
<dbReference type="Gene3D" id="2.40.50.180">
    <property type="entry name" value="CheA-289, Domain 4"/>
    <property type="match status" value="1"/>
</dbReference>
<dbReference type="PANTHER" id="PTHR22617:SF43">
    <property type="entry name" value="PROTEIN PILI"/>
    <property type="match status" value="1"/>
</dbReference>
<dbReference type="GO" id="GO:0006935">
    <property type="term" value="P:chemotaxis"/>
    <property type="evidence" value="ECO:0007669"/>
    <property type="project" value="InterPro"/>
</dbReference>
<accession>A0A0H4IGB6</accession>
<proteinExistence type="predicted"/>
<dbReference type="AlphaFoldDB" id="A0A0H4IGB6"/>
<sequence>MSAQPSPFAVLTNIALRSRQLSAGLPEQEKAAEQWNGIGFMLAGEHYVAPMGEVTEILHVPRFTQIPGVRPFLMGAANVRGRLLPLVDLDTLFELPRSGTGPRQRRVLVVEKDDLFSGLVVDSVLGMQYFGVENFRSDTSGVPDRIRPFVAGGYTRNGEIWNVFSATELLGDERFLDVAQR</sequence>
<organism evidence="2 3">
    <name type="scientific">Marinobacter psychrophilus</name>
    <dbReference type="NCBI Taxonomy" id="330734"/>
    <lineage>
        <taxon>Bacteria</taxon>
        <taxon>Pseudomonadati</taxon>
        <taxon>Pseudomonadota</taxon>
        <taxon>Gammaproteobacteria</taxon>
        <taxon>Pseudomonadales</taxon>
        <taxon>Marinobacteraceae</taxon>
        <taxon>Marinobacter</taxon>
    </lineage>
</organism>
<evidence type="ECO:0000313" key="3">
    <source>
        <dbReference type="Proteomes" id="UP000036406"/>
    </source>
</evidence>
<dbReference type="STRING" id="330734.ABA45_17255"/>
<dbReference type="SMART" id="SM00260">
    <property type="entry name" value="CheW"/>
    <property type="match status" value="1"/>
</dbReference>
<dbReference type="InterPro" id="IPR036061">
    <property type="entry name" value="CheW-like_dom_sf"/>
</dbReference>
<dbReference type="PROSITE" id="PS50851">
    <property type="entry name" value="CHEW"/>
    <property type="match status" value="1"/>
</dbReference>
<keyword evidence="3" id="KW-1185">Reference proteome</keyword>
<dbReference type="InterPro" id="IPR002545">
    <property type="entry name" value="CheW-lke_dom"/>
</dbReference>
<name>A0A0H4IGB6_9GAMM</name>
<dbReference type="RefSeq" id="WP_048388216.1">
    <property type="nucleotide sequence ID" value="NZ_CP011494.1"/>
</dbReference>
<feature type="domain" description="CheW-like" evidence="1">
    <location>
        <begin position="34"/>
        <end position="175"/>
    </location>
</feature>
<dbReference type="GO" id="GO:0007165">
    <property type="term" value="P:signal transduction"/>
    <property type="evidence" value="ECO:0007669"/>
    <property type="project" value="InterPro"/>
</dbReference>
<evidence type="ECO:0000259" key="1">
    <source>
        <dbReference type="PROSITE" id="PS50851"/>
    </source>
</evidence>
<dbReference type="Pfam" id="PF01584">
    <property type="entry name" value="CheW"/>
    <property type="match status" value="1"/>
</dbReference>
<dbReference type="Gene3D" id="2.30.30.40">
    <property type="entry name" value="SH3 Domains"/>
    <property type="match status" value="1"/>
</dbReference>
<dbReference type="PATRIC" id="fig|330734.3.peg.3623"/>
<dbReference type="EMBL" id="CP011494">
    <property type="protein sequence ID" value="AKO53967.1"/>
    <property type="molecule type" value="Genomic_DNA"/>
</dbReference>
<reference evidence="2 3" key="1">
    <citation type="submission" date="2015-05" db="EMBL/GenBank/DDBJ databases">
        <title>Complete genome of Marinobacter psychrophilus strain 20041T isolated from sea-ice of the Canadian Basin.</title>
        <authorList>
            <person name="Song L."/>
            <person name="Ren L."/>
            <person name="Yu Y."/>
            <person name="Wang X."/>
        </authorList>
    </citation>
    <scope>NUCLEOTIDE SEQUENCE [LARGE SCALE GENOMIC DNA]</scope>
    <source>
        <strain evidence="2 3">20041</strain>
    </source>
</reference>